<evidence type="ECO:0000313" key="2">
    <source>
        <dbReference type="Proteomes" id="UP000187209"/>
    </source>
</evidence>
<keyword evidence="2" id="KW-1185">Reference proteome</keyword>
<evidence type="ECO:0000313" key="1">
    <source>
        <dbReference type="EMBL" id="OMJ93512.1"/>
    </source>
</evidence>
<dbReference type="AlphaFoldDB" id="A0A1R2CWY8"/>
<dbReference type="EMBL" id="MPUH01000041">
    <property type="protein sequence ID" value="OMJ93512.1"/>
    <property type="molecule type" value="Genomic_DNA"/>
</dbReference>
<dbReference type="OrthoDB" id="323579at2759"/>
<protein>
    <submittedName>
        <fullName evidence="1">Uncharacterized protein</fullName>
    </submittedName>
</protein>
<comment type="caution">
    <text evidence="1">The sequence shown here is derived from an EMBL/GenBank/DDBJ whole genome shotgun (WGS) entry which is preliminary data.</text>
</comment>
<name>A0A1R2CWY8_9CILI</name>
<organism evidence="1 2">
    <name type="scientific">Stentor coeruleus</name>
    <dbReference type="NCBI Taxonomy" id="5963"/>
    <lineage>
        <taxon>Eukaryota</taxon>
        <taxon>Sar</taxon>
        <taxon>Alveolata</taxon>
        <taxon>Ciliophora</taxon>
        <taxon>Postciliodesmatophora</taxon>
        <taxon>Heterotrichea</taxon>
        <taxon>Heterotrichida</taxon>
        <taxon>Stentoridae</taxon>
        <taxon>Stentor</taxon>
    </lineage>
</organism>
<dbReference type="Proteomes" id="UP000187209">
    <property type="component" value="Unassembled WGS sequence"/>
</dbReference>
<proteinExistence type="predicted"/>
<sequence>MCMIEGVSKSAFSIHSGKLDNQIAALKDIKGCELIEYKIIYYLGRFLEDTSKYRKLILMPQPYTFYNVKESKDCHHVTLKYAIYTIDSKIGKDSFRHVNNNIQIDPADIMETNVYTELKCTDKSLYTNGEFEICTFYPVQVFYTLLLIPYEGKFPRILVCKNVLTINDRSNFGQILSELSYSDHAMKLNKLSQAKEQLDMVTKGYQIFRNEIINNLCQIVAGTSSQEKIDFFKDLLYYYIWINSGNPDALNFGCNEYKRLTGEVSNGNEDSNEFLKKCLASVLGEINSWISKIN</sequence>
<gene>
    <name evidence="1" type="ORF">SteCoe_3488</name>
</gene>
<accession>A0A1R2CWY8</accession>
<reference evidence="1 2" key="1">
    <citation type="submission" date="2016-11" db="EMBL/GenBank/DDBJ databases">
        <title>The macronuclear genome of Stentor coeruleus: a giant cell with tiny introns.</title>
        <authorList>
            <person name="Slabodnick M."/>
            <person name="Ruby J.G."/>
            <person name="Reiff S.B."/>
            <person name="Swart E.C."/>
            <person name="Gosai S."/>
            <person name="Prabakaran S."/>
            <person name="Witkowska E."/>
            <person name="Larue G.E."/>
            <person name="Fisher S."/>
            <person name="Freeman R.M."/>
            <person name="Gunawardena J."/>
            <person name="Chu W."/>
            <person name="Stover N.A."/>
            <person name="Gregory B.D."/>
            <person name="Nowacki M."/>
            <person name="Derisi J."/>
            <person name="Roy S.W."/>
            <person name="Marshall W.F."/>
            <person name="Sood P."/>
        </authorList>
    </citation>
    <scope>NUCLEOTIDE SEQUENCE [LARGE SCALE GENOMIC DNA]</scope>
    <source>
        <strain evidence="1">WM001</strain>
    </source>
</reference>